<evidence type="ECO:0000313" key="2">
    <source>
        <dbReference type="Proteomes" id="UP001204151"/>
    </source>
</evidence>
<name>A0ABT1ZZ45_9BURK</name>
<sequence length="88" mass="9585">MLLDDAVFMQCPSDPNTCVDKVSGNVASNAHAPIEVGVLIFIRVPKPSCLQKLFQHFTAPRLGRCFQHSTALGWKSHALSQPAGRGRI</sequence>
<keyword evidence="2" id="KW-1185">Reference proteome</keyword>
<organism evidence="1 2">
    <name type="scientific">Massilia pinisoli</name>
    <dbReference type="NCBI Taxonomy" id="1772194"/>
    <lineage>
        <taxon>Bacteria</taxon>
        <taxon>Pseudomonadati</taxon>
        <taxon>Pseudomonadota</taxon>
        <taxon>Betaproteobacteria</taxon>
        <taxon>Burkholderiales</taxon>
        <taxon>Oxalobacteraceae</taxon>
        <taxon>Telluria group</taxon>
        <taxon>Massilia</taxon>
    </lineage>
</organism>
<dbReference type="Proteomes" id="UP001204151">
    <property type="component" value="Unassembled WGS sequence"/>
</dbReference>
<dbReference type="RefSeq" id="WP_258819732.1">
    <property type="nucleotide sequence ID" value="NZ_JANUGW010000030.1"/>
</dbReference>
<accession>A0ABT1ZZ45</accession>
<comment type="caution">
    <text evidence="1">The sequence shown here is derived from an EMBL/GenBank/DDBJ whole genome shotgun (WGS) entry which is preliminary data.</text>
</comment>
<gene>
    <name evidence="1" type="ORF">NX784_26825</name>
</gene>
<protein>
    <submittedName>
        <fullName evidence="1">Uncharacterized protein</fullName>
    </submittedName>
</protein>
<proteinExistence type="predicted"/>
<dbReference type="EMBL" id="JANUGW010000030">
    <property type="protein sequence ID" value="MCS0585201.1"/>
    <property type="molecule type" value="Genomic_DNA"/>
</dbReference>
<evidence type="ECO:0000313" key="1">
    <source>
        <dbReference type="EMBL" id="MCS0585201.1"/>
    </source>
</evidence>
<reference evidence="1 2" key="1">
    <citation type="submission" date="2022-08" db="EMBL/GenBank/DDBJ databases">
        <title>Reclassification of Massilia species as members of the genera Telluria, Duganella, Pseudoduganella, Mokoshia gen. nov. and Zemynaea gen. nov. using orthogonal and non-orthogonal genome-based approaches.</title>
        <authorList>
            <person name="Bowman J.P."/>
        </authorList>
    </citation>
    <scope>NUCLEOTIDE SEQUENCE [LARGE SCALE GENOMIC DNA]</scope>
    <source>
        <strain evidence="1 2">JCM 31316</strain>
    </source>
</reference>